<dbReference type="PROSITE" id="PS51140">
    <property type="entry name" value="CUE"/>
    <property type="match status" value="1"/>
</dbReference>
<keyword evidence="3" id="KW-0963">Cytoplasm</keyword>
<sequence length="283" mass="31565">MSCASNEQIAAANMKRSLVAFVKRQTGLDVESVIDDILVTYLLAMVDPQMMDPDDFDVDGLREMLAAYVPEVDQITDGQLAQWVADTSSSLASSGEELPSPPESMVSFRPIEPVVSQIHQSGLKSRREQPSSQSNRYTHDTEIKAKGKIDDIRVDELALEALAEMFPHKNALRIRKSLLITNGDVDAAAQLLLQDDGVAMGGDELLLSSTQMAAQRAHVDEKTLRDQIINRYAYVDVDEDKKEHKPVVPKAEPKKLIRYRDNKVVSVKGERFTIEKKSQEIEN</sequence>
<dbReference type="GO" id="GO:0005737">
    <property type="term" value="C:cytoplasm"/>
    <property type="evidence" value="ECO:0007669"/>
    <property type="project" value="UniProtKB-SubCell"/>
</dbReference>
<protein>
    <submittedName>
        <fullName evidence="8">CUE domain-containing protein 2-like</fullName>
    </submittedName>
</protein>
<dbReference type="STRING" id="418985.A0A1V9X3N3"/>
<comment type="caution">
    <text evidence="8">The sequence shown here is derived from an EMBL/GenBank/DDBJ whole genome shotgun (WGS) entry which is preliminary data.</text>
</comment>
<accession>A0A1V9X3N3</accession>
<dbReference type="EMBL" id="MNPL01026097">
    <property type="protein sequence ID" value="OQR68097.1"/>
    <property type="molecule type" value="Genomic_DNA"/>
</dbReference>
<dbReference type="OrthoDB" id="10060331at2759"/>
<dbReference type="InterPro" id="IPR003892">
    <property type="entry name" value="CUE"/>
</dbReference>
<evidence type="ECO:0000313" key="8">
    <source>
        <dbReference type="EMBL" id="OQR68097.1"/>
    </source>
</evidence>
<dbReference type="PANTHER" id="PTHR12493:SF0">
    <property type="entry name" value="CUE DOMAIN-CONTAINING PROTEIN 2"/>
    <property type="match status" value="1"/>
</dbReference>
<feature type="domain" description="CUE" evidence="7">
    <location>
        <begin position="154"/>
        <end position="197"/>
    </location>
</feature>
<comment type="subcellular location">
    <subcellularLocation>
        <location evidence="2">Cytoplasm</location>
    </subcellularLocation>
    <subcellularLocation>
        <location evidence="1">Nucleus</location>
    </subcellularLocation>
</comment>
<dbReference type="Proteomes" id="UP000192247">
    <property type="component" value="Unassembled WGS sequence"/>
</dbReference>
<reference evidence="8 9" key="1">
    <citation type="journal article" date="2017" name="Gigascience">
        <title>Draft genome of the honey bee ectoparasitic mite, Tropilaelaps mercedesae, is shaped by the parasitic life history.</title>
        <authorList>
            <person name="Dong X."/>
            <person name="Armstrong S.D."/>
            <person name="Xia D."/>
            <person name="Makepeace B.L."/>
            <person name="Darby A.C."/>
            <person name="Kadowaki T."/>
        </authorList>
    </citation>
    <scope>NUCLEOTIDE SEQUENCE [LARGE SCALE GENOMIC DNA]</scope>
    <source>
        <strain evidence="8">Wuxi-XJTLU</strain>
    </source>
</reference>
<evidence type="ECO:0000256" key="5">
    <source>
        <dbReference type="ARBA" id="ARBA00023242"/>
    </source>
</evidence>
<dbReference type="SUPFAM" id="SSF46934">
    <property type="entry name" value="UBA-like"/>
    <property type="match status" value="1"/>
</dbReference>
<dbReference type="AlphaFoldDB" id="A0A1V9X3N3"/>
<dbReference type="PANTHER" id="PTHR12493">
    <property type="entry name" value="CUE DOMAIN CONTAINING 2"/>
    <property type="match status" value="1"/>
</dbReference>
<evidence type="ECO:0000256" key="4">
    <source>
        <dbReference type="ARBA" id="ARBA00022786"/>
    </source>
</evidence>
<dbReference type="FunCoup" id="A0A1V9X3N3">
    <property type="interactions" value="550"/>
</dbReference>
<evidence type="ECO:0000256" key="1">
    <source>
        <dbReference type="ARBA" id="ARBA00004123"/>
    </source>
</evidence>
<gene>
    <name evidence="8" type="ORF">BIW11_13124</name>
</gene>
<evidence type="ECO:0000256" key="6">
    <source>
        <dbReference type="SAM" id="MobiDB-lite"/>
    </source>
</evidence>
<evidence type="ECO:0000259" key="7">
    <source>
        <dbReference type="PROSITE" id="PS51140"/>
    </source>
</evidence>
<keyword evidence="4" id="KW-0833">Ubl conjugation pathway</keyword>
<dbReference type="GO" id="GO:0005634">
    <property type="term" value="C:nucleus"/>
    <property type="evidence" value="ECO:0007669"/>
    <property type="project" value="UniProtKB-SubCell"/>
</dbReference>
<evidence type="ECO:0000313" key="9">
    <source>
        <dbReference type="Proteomes" id="UP000192247"/>
    </source>
</evidence>
<dbReference type="InParanoid" id="A0A1V9X3N3"/>
<proteinExistence type="predicted"/>
<organism evidence="8 9">
    <name type="scientific">Tropilaelaps mercedesae</name>
    <dbReference type="NCBI Taxonomy" id="418985"/>
    <lineage>
        <taxon>Eukaryota</taxon>
        <taxon>Metazoa</taxon>
        <taxon>Ecdysozoa</taxon>
        <taxon>Arthropoda</taxon>
        <taxon>Chelicerata</taxon>
        <taxon>Arachnida</taxon>
        <taxon>Acari</taxon>
        <taxon>Parasitiformes</taxon>
        <taxon>Mesostigmata</taxon>
        <taxon>Gamasina</taxon>
        <taxon>Dermanyssoidea</taxon>
        <taxon>Laelapidae</taxon>
        <taxon>Tropilaelaps</taxon>
    </lineage>
</organism>
<evidence type="ECO:0000256" key="2">
    <source>
        <dbReference type="ARBA" id="ARBA00004496"/>
    </source>
</evidence>
<feature type="region of interest" description="Disordered" evidence="6">
    <location>
        <begin position="119"/>
        <end position="140"/>
    </location>
</feature>
<keyword evidence="9" id="KW-1185">Reference proteome</keyword>
<dbReference type="InterPro" id="IPR009060">
    <property type="entry name" value="UBA-like_sf"/>
</dbReference>
<evidence type="ECO:0000256" key="3">
    <source>
        <dbReference type="ARBA" id="ARBA00022490"/>
    </source>
</evidence>
<name>A0A1V9X3N3_9ACAR</name>
<keyword evidence="5" id="KW-0539">Nucleus</keyword>
<dbReference type="GO" id="GO:0043130">
    <property type="term" value="F:ubiquitin binding"/>
    <property type="evidence" value="ECO:0007669"/>
    <property type="project" value="InterPro"/>
</dbReference>